<dbReference type="HOGENOM" id="CLU_582270_0_0_0"/>
<dbReference type="EMBL" id="CP007128">
    <property type="protein sequence ID" value="AHG87778.1"/>
    <property type="molecule type" value="Genomic_DNA"/>
</dbReference>
<dbReference type="InterPro" id="IPR051781">
    <property type="entry name" value="Metallo-dep_Hydrolase"/>
</dbReference>
<dbReference type="InterPro" id="IPR006680">
    <property type="entry name" value="Amidohydro-rel"/>
</dbReference>
<sequence length="455" mass="50115">MTRFRRLLPVIATAIACTSAASAQTSARPPLRMEARPLAAPASYARVNRGAPTYALVNGRWWDGARFVPRTFYAVEGILREARPARVDSTIDLAGRWVVPPFGDAHSHNLYFARARMDSVRDAYVREGTFYVQILGNSASKLAAVRDHYNTPCAIDIVAANGILTPTDGHGIEVAEALALGYRDPWAAIYDARADTVRRSRLAEDDQYWRLDDVADVEAKWPRILAAKPDLIKITIIGTPDASGQRPSWPERMWFMRGLSEAVVRAVVSRAHAAGLRVAAHIETARDFEVAVRDGVDVIAHMLGPDFRAGEETAYRIGDDVARMAAERGVVVVPTVAITLDVTPDPDDLARVQAVQRENLRRLAEHGVRIAIGRDEVWHTAREELDALRGLGVLDTPSLLRAWTETPRTIFPGRRIGRLADGYEASFLALGRDPLANLDAVRDVAMRVKQGCVLP</sequence>
<dbReference type="Pfam" id="PF01979">
    <property type="entry name" value="Amidohydro_1"/>
    <property type="match status" value="1"/>
</dbReference>
<organism evidence="3 4">
    <name type="scientific">Gemmatirosa kalamazoonensis</name>
    <dbReference type="NCBI Taxonomy" id="861299"/>
    <lineage>
        <taxon>Bacteria</taxon>
        <taxon>Pseudomonadati</taxon>
        <taxon>Gemmatimonadota</taxon>
        <taxon>Gemmatimonadia</taxon>
        <taxon>Gemmatimonadales</taxon>
        <taxon>Gemmatimonadaceae</taxon>
        <taxon>Gemmatirosa</taxon>
    </lineage>
</organism>
<dbReference type="PROSITE" id="PS51257">
    <property type="entry name" value="PROKAR_LIPOPROTEIN"/>
    <property type="match status" value="1"/>
</dbReference>
<dbReference type="OrthoDB" id="9765769at2"/>
<dbReference type="PATRIC" id="fig|861299.3.peg.246"/>
<dbReference type="GO" id="GO:0016810">
    <property type="term" value="F:hydrolase activity, acting on carbon-nitrogen (but not peptide) bonds"/>
    <property type="evidence" value="ECO:0007669"/>
    <property type="project" value="InterPro"/>
</dbReference>
<dbReference type="STRING" id="861299.J421_0241"/>
<dbReference type="InParanoid" id="W0REH6"/>
<feature type="domain" description="Amidohydrolase-related" evidence="2">
    <location>
        <begin position="257"/>
        <end position="440"/>
    </location>
</feature>
<keyword evidence="3" id="KW-0378">Hydrolase</keyword>
<feature type="chain" id="PRO_5004795435" evidence="1">
    <location>
        <begin position="24"/>
        <end position="455"/>
    </location>
</feature>
<dbReference type="AlphaFoldDB" id="W0REH6"/>
<accession>W0REH6</accession>
<dbReference type="Gene3D" id="3.20.20.140">
    <property type="entry name" value="Metal-dependent hydrolases"/>
    <property type="match status" value="1"/>
</dbReference>
<evidence type="ECO:0000256" key="1">
    <source>
        <dbReference type="SAM" id="SignalP"/>
    </source>
</evidence>
<evidence type="ECO:0000313" key="4">
    <source>
        <dbReference type="Proteomes" id="UP000019151"/>
    </source>
</evidence>
<dbReference type="InterPro" id="IPR011059">
    <property type="entry name" value="Metal-dep_hydrolase_composite"/>
</dbReference>
<keyword evidence="1" id="KW-0732">Signal</keyword>
<name>W0REH6_9BACT</name>
<dbReference type="Proteomes" id="UP000019151">
    <property type="component" value="Chromosome"/>
</dbReference>
<dbReference type="KEGG" id="gba:J421_0241"/>
<keyword evidence="4" id="KW-1185">Reference proteome</keyword>
<reference evidence="3 4" key="1">
    <citation type="journal article" date="2014" name="Genome Announc.">
        <title>Genome Sequence and Methylome of Soil Bacterium Gemmatirosa kalamazoonensis KBS708T, a Member of the Rarely Cultivated Gemmatimonadetes Phylum.</title>
        <authorList>
            <person name="Debruyn J.M."/>
            <person name="Radosevich M."/>
            <person name="Wommack K.E."/>
            <person name="Polson S.W."/>
            <person name="Hauser L.J."/>
            <person name="Fawaz M.N."/>
            <person name="Korlach J."/>
            <person name="Tsai Y.C."/>
        </authorList>
    </citation>
    <scope>NUCLEOTIDE SEQUENCE [LARGE SCALE GENOMIC DNA]</scope>
    <source>
        <strain evidence="3 4">KBS708</strain>
    </source>
</reference>
<dbReference type="PANTHER" id="PTHR43135:SF3">
    <property type="entry name" value="ALPHA-D-RIBOSE 1-METHYLPHOSPHONATE 5-TRIPHOSPHATE DIPHOSPHATASE"/>
    <property type="match status" value="1"/>
</dbReference>
<dbReference type="Gene3D" id="2.30.40.10">
    <property type="entry name" value="Urease, subunit C, domain 1"/>
    <property type="match status" value="1"/>
</dbReference>
<proteinExistence type="predicted"/>
<dbReference type="SUPFAM" id="SSF51556">
    <property type="entry name" value="Metallo-dependent hydrolases"/>
    <property type="match status" value="1"/>
</dbReference>
<protein>
    <submittedName>
        <fullName evidence="3">Amidohydrolase</fullName>
    </submittedName>
</protein>
<dbReference type="RefSeq" id="WP_025409334.1">
    <property type="nucleotide sequence ID" value="NZ_CP007128.1"/>
</dbReference>
<feature type="signal peptide" evidence="1">
    <location>
        <begin position="1"/>
        <end position="23"/>
    </location>
</feature>
<evidence type="ECO:0000259" key="2">
    <source>
        <dbReference type="Pfam" id="PF01979"/>
    </source>
</evidence>
<dbReference type="PANTHER" id="PTHR43135">
    <property type="entry name" value="ALPHA-D-RIBOSE 1-METHYLPHOSPHONATE 5-TRIPHOSPHATE DIPHOSPHATASE"/>
    <property type="match status" value="1"/>
</dbReference>
<dbReference type="InterPro" id="IPR032466">
    <property type="entry name" value="Metal_Hydrolase"/>
</dbReference>
<dbReference type="eggNOG" id="COG1228">
    <property type="taxonomic scope" value="Bacteria"/>
</dbReference>
<evidence type="ECO:0000313" key="3">
    <source>
        <dbReference type="EMBL" id="AHG87778.1"/>
    </source>
</evidence>
<gene>
    <name evidence="3" type="ORF">J421_0241</name>
</gene>